<comment type="similarity">
    <text evidence="2">Belongs to the beta-catenin family.</text>
</comment>
<evidence type="ECO:0000256" key="4">
    <source>
        <dbReference type="ARBA" id="ARBA00022737"/>
    </source>
</evidence>
<dbReference type="GO" id="GO:0071562">
    <property type="term" value="P:nucleus-vacuole junction assembly"/>
    <property type="evidence" value="ECO:0007669"/>
    <property type="project" value="InterPro"/>
</dbReference>
<evidence type="ECO:0000256" key="5">
    <source>
        <dbReference type="ARBA" id="ARBA00023136"/>
    </source>
</evidence>
<dbReference type="OrthoDB" id="1090635at2759"/>
<evidence type="ECO:0000256" key="1">
    <source>
        <dbReference type="ARBA" id="ARBA00004592"/>
    </source>
</evidence>
<dbReference type="PROSITE" id="PS50176">
    <property type="entry name" value="ARM_REPEAT"/>
    <property type="match status" value="1"/>
</dbReference>
<sequence>MLMLLRSTEDENMQRVVTGAIANFAIHNANTPNPHTLKMIAGAIANLCGNDKLQIKLRSEVGIAALLGMAKYEHPDVLAQIAHGIANFALCETRSSTQGTKNGKSLLIEDGALSWIVQNAKTETSATRRHIELALCYLGKHEANAKEMVKEGALWELVRISRDFSSEDIRSLAHKTLTSNLSFLTELKEAEAEAHQQYVVEADVLTSLLMLLSNTRDENLHKFAASAISILAMNITNQELITDQGGIGLLSSTAATAKDPQTLKMVAIAIANLCGKDKLQTKLLSEGGIAALLGMVKCGNLEVQAQVARGIANFAFCETRALNQGTKIDKSILLKDDLLSWIVHNAKTACSTIGQYMELALCHFAQHEGNAKEMVKEGAIWELVKISRDGSREDIRSLAHRTLTSKANLKKIMERSFTSMLIYLRNTKDETVQKDVAFLIANFALSKTYQEQIMDKGCISLLWSAAATAQDPQTLTMFAKAIANLCGNGNY</sequence>
<proteinExistence type="inferred from homology"/>
<keyword evidence="10" id="KW-1185">Reference proteome</keyword>
<evidence type="ECO:0000313" key="9">
    <source>
        <dbReference type="EMBL" id="VVA91094.1"/>
    </source>
</evidence>
<evidence type="ECO:0000256" key="2">
    <source>
        <dbReference type="ARBA" id="ARBA00005462"/>
    </source>
</evidence>
<comment type="subcellular location">
    <subcellularLocation>
        <location evidence="1">Vacuole membrane</location>
        <topology evidence="1">Lipid-anchor</topology>
    </subcellularLocation>
</comment>
<gene>
    <name evidence="9" type="ORF">ANE_LOCUS1539</name>
</gene>
<dbReference type="InterPro" id="IPR000225">
    <property type="entry name" value="Armadillo"/>
</dbReference>
<dbReference type="GO" id="GO:0043495">
    <property type="term" value="F:protein-membrane adaptor activity"/>
    <property type="evidence" value="ECO:0007669"/>
    <property type="project" value="InterPro"/>
</dbReference>
<dbReference type="SUPFAM" id="SSF48371">
    <property type="entry name" value="ARM repeat"/>
    <property type="match status" value="2"/>
</dbReference>
<keyword evidence="3" id="KW-0926">Vacuole</keyword>
<evidence type="ECO:0000256" key="6">
    <source>
        <dbReference type="ARBA" id="ARBA00023288"/>
    </source>
</evidence>
<feature type="repeat" description="ARM" evidence="8">
    <location>
        <begin position="203"/>
        <end position="246"/>
    </location>
</feature>
<protein>
    <recommendedName>
        <fullName evidence="7">Vacuolar protein 8</fullName>
    </recommendedName>
</protein>
<evidence type="ECO:0000313" key="10">
    <source>
        <dbReference type="Proteomes" id="UP000489600"/>
    </source>
</evidence>
<dbReference type="GO" id="GO:0005774">
    <property type="term" value="C:vacuolar membrane"/>
    <property type="evidence" value="ECO:0007669"/>
    <property type="project" value="UniProtKB-SubCell"/>
</dbReference>
<name>A0A565ARC4_9BRAS</name>
<keyword evidence="6" id="KW-0449">Lipoprotein</keyword>
<keyword evidence="5" id="KW-0472">Membrane</keyword>
<dbReference type="InterPro" id="IPR016024">
    <property type="entry name" value="ARM-type_fold"/>
</dbReference>
<comment type="caution">
    <text evidence="9">The sequence shown here is derived from an EMBL/GenBank/DDBJ whole genome shotgun (WGS) entry which is preliminary data.</text>
</comment>
<dbReference type="AlphaFoldDB" id="A0A565ARC4"/>
<dbReference type="SMART" id="SM00185">
    <property type="entry name" value="ARM"/>
    <property type="match status" value="6"/>
</dbReference>
<keyword evidence="4" id="KW-0677">Repeat</keyword>
<evidence type="ECO:0000256" key="8">
    <source>
        <dbReference type="PROSITE-ProRule" id="PRU00259"/>
    </source>
</evidence>
<dbReference type="PANTHER" id="PTHR47249:SF1">
    <property type="entry name" value="VACUOLAR PROTEIN 8"/>
    <property type="match status" value="1"/>
</dbReference>
<dbReference type="Proteomes" id="UP000489600">
    <property type="component" value="Unassembled WGS sequence"/>
</dbReference>
<dbReference type="Gene3D" id="1.25.10.10">
    <property type="entry name" value="Leucine-rich Repeat Variant"/>
    <property type="match status" value="2"/>
</dbReference>
<organism evidence="9 10">
    <name type="scientific">Arabis nemorensis</name>
    <dbReference type="NCBI Taxonomy" id="586526"/>
    <lineage>
        <taxon>Eukaryota</taxon>
        <taxon>Viridiplantae</taxon>
        <taxon>Streptophyta</taxon>
        <taxon>Embryophyta</taxon>
        <taxon>Tracheophyta</taxon>
        <taxon>Spermatophyta</taxon>
        <taxon>Magnoliopsida</taxon>
        <taxon>eudicotyledons</taxon>
        <taxon>Gunneridae</taxon>
        <taxon>Pentapetalae</taxon>
        <taxon>rosids</taxon>
        <taxon>malvids</taxon>
        <taxon>Brassicales</taxon>
        <taxon>Brassicaceae</taxon>
        <taxon>Arabideae</taxon>
        <taxon>Arabis</taxon>
    </lineage>
</organism>
<dbReference type="InterPro" id="IPR045156">
    <property type="entry name" value="Vac8"/>
</dbReference>
<dbReference type="PANTHER" id="PTHR47249">
    <property type="entry name" value="VACUOLAR PROTEIN 8"/>
    <property type="match status" value="1"/>
</dbReference>
<dbReference type="EMBL" id="CABITT030000001">
    <property type="protein sequence ID" value="VVA91094.1"/>
    <property type="molecule type" value="Genomic_DNA"/>
</dbReference>
<reference evidence="9" key="1">
    <citation type="submission" date="2019-07" db="EMBL/GenBank/DDBJ databases">
        <authorList>
            <person name="Dittberner H."/>
        </authorList>
    </citation>
    <scope>NUCLEOTIDE SEQUENCE [LARGE SCALE GENOMIC DNA]</scope>
</reference>
<evidence type="ECO:0000256" key="7">
    <source>
        <dbReference type="ARBA" id="ARBA00026209"/>
    </source>
</evidence>
<accession>A0A565ARC4</accession>
<evidence type="ECO:0000256" key="3">
    <source>
        <dbReference type="ARBA" id="ARBA00022554"/>
    </source>
</evidence>
<dbReference type="InterPro" id="IPR011989">
    <property type="entry name" value="ARM-like"/>
</dbReference>